<feature type="domain" description="B30.2/SPRY" evidence="2">
    <location>
        <begin position="160"/>
        <end position="352"/>
    </location>
</feature>
<dbReference type="InterPro" id="IPR043136">
    <property type="entry name" value="B30.2/SPRY_sf"/>
</dbReference>
<evidence type="ECO:0008006" key="6">
    <source>
        <dbReference type="Google" id="ProtNLM"/>
    </source>
</evidence>
<dbReference type="SMART" id="SM00449">
    <property type="entry name" value="SPRY"/>
    <property type="match status" value="1"/>
</dbReference>
<name>A0ABR3G0N9_9AGAR</name>
<dbReference type="SMART" id="SM00667">
    <property type="entry name" value="LisH"/>
    <property type="match status" value="1"/>
</dbReference>
<feature type="region of interest" description="Disordered" evidence="1">
    <location>
        <begin position="1"/>
        <end position="93"/>
    </location>
</feature>
<feature type="compositionally biased region" description="Polar residues" evidence="1">
    <location>
        <begin position="73"/>
        <end position="93"/>
    </location>
</feature>
<dbReference type="EMBL" id="JBAHYK010000011">
    <property type="protein sequence ID" value="KAL0581409.1"/>
    <property type="molecule type" value="Genomic_DNA"/>
</dbReference>
<keyword evidence="5" id="KW-1185">Reference proteome</keyword>
<dbReference type="PANTHER" id="PTHR12864">
    <property type="entry name" value="RAN BINDING PROTEIN 9-RELATED"/>
    <property type="match status" value="1"/>
</dbReference>
<proteinExistence type="predicted"/>
<dbReference type="SMART" id="SM00757">
    <property type="entry name" value="CRA"/>
    <property type="match status" value="1"/>
</dbReference>
<dbReference type="CDD" id="cd12909">
    <property type="entry name" value="SPRY_RanBP9_10"/>
    <property type="match status" value="1"/>
</dbReference>
<evidence type="ECO:0000259" key="2">
    <source>
        <dbReference type="PROSITE" id="PS50188"/>
    </source>
</evidence>
<evidence type="ECO:0000313" key="5">
    <source>
        <dbReference type="Proteomes" id="UP001465976"/>
    </source>
</evidence>
<feature type="compositionally biased region" description="Low complexity" evidence="1">
    <location>
        <begin position="156"/>
        <end position="167"/>
    </location>
</feature>
<gene>
    <name evidence="4" type="ORF">V5O48_000673</name>
</gene>
<protein>
    <recommendedName>
        <fullName evidence="6">SPRY-domain-containing protein</fullName>
    </recommendedName>
</protein>
<evidence type="ECO:0000259" key="3">
    <source>
        <dbReference type="PROSITE" id="PS50897"/>
    </source>
</evidence>
<dbReference type="InterPro" id="IPR013320">
    <property type="entry name" value="ConA-like_dom_sf"/>
</dbReference>
<dbReference type="SUPFAM" id="SSF49899">
    <property type="entry name" value="Concanavalin A-like lectins/glucanases"/>
    <property type="match status" value="1"/>
</dbReference>
<dbReference type="InterPro" id="IPR035782">
    <property type="entry name" value="SPRY_RanBP9/10"/>
</dbReference>
<dbReference type="InterPro" id="IPR003877">
    <property type="entry name" value="SPRY_dom"/>
</dbReference>
<dbReference type="Pfam" id="PF10607">
    <property type="entry name" value="CTLH"/>
    <property type="match status" value="1"/>
</dbReference>
<dbReference type="InterPro" id="IPR006594">
    <property type="entry name" value="LisH"/>
</dbReference>
<dbReference type="PROSITE" id="PS50897">
    <property type="entry name" value="CTLH"/>
    <property type="match status" value="1"/>
</dbReference>
<dbReference type="Pfam" id="PF00622">
    <property type="entry name" value="SPRY"/>
    <property type="match status" value="1"/>
</dbReference>
<evidence type="ECO:0000256" key="1">
    <source>
        <dbReference type="SAM" id="MobiDB-lite"/>
    </source>
</evidence>
<feature type="region of interest" description="Disordered" evidence="1">
    <location>
        <begin position="112"/>
        <end position="167"/>
    </location>
</feature>
<dbReference type="InterPro" id="IPR006595">
    <property type="entry name" value="CTLH_C"/>
</dbReference>
<dbReference type="PROSITE" id="PS50896">
    <property type="entry name" value="LISH"/>
    <property type="match status" value="1"/>
</dbReference>
<dbReference type="SMART" id="SM00668">
    <property type="entry name" value="CTLH"/>
    <property type="match status" value="1"/>
</dbReference>
<dbReference type="InterPro" id="IPR001870">
    <property type="entry name" value="B30.2/SPRY"/>
</dbReference>
<dbReference type="Pfam" id="PF08513">
    <property type="entry name" value="LisH"/>
    <property type="match status" value="1"/>
</dbReference>
<feature type="domain" description="CTLH" evidence="3">
    <location>
        <begin position="464"/>
        <end position="522"/>
    </location>
</feature>
<sequence>MGVSPTNPSTSPVRSTSRSFTQPIPIHIRTPQRPTNLPSEPRIVRAESSRNHDSAFLPSSPTSVRKPSIAGLRTSSTQRAAQGTPQPVVTSSASFERPAYLDHSALRHLLQTETPASLPPPRKPEPRPSSNTRAYSSTPSTDSDDDSTASPPPREIPVASTSASASTPVIAPDQVLKLPTRWSDVFRHHYLSLSEDGRELTYQGIGHTDRERESAAAARTHEPIPPACGIYYYEVDIRSKDQKANISVGFAGSDVRTSRLPGWEPNSWGYHGDDGCSFAAEKNGTKYGPTFGANDTIGCGIDFTNHRAFYTKNGVMLGPVFENVGKRIDLYPSIGLQLAGESVKVNFGHEPFKYDIEAYVQLQRNQTWTEIIQRPIEPSFLDAQIGEDFPSPPPPEERTQRTLNRLVLSYLAHHGYVKTARAFQKQAEGTSPSPAPPPSISTVHDDVEMVDVPSSSSTLGVEAEIELRTRIVNSVLERDIDSALRETQANYPAVFEAEESLMLVKLRCRKFIELLLDAAELKKSLNSSDEVDEGMEVDDGPTTNGFSTGAGHTLPRESSAHARCRAALSEAIAYGQSLQVDYKKDTRPEVQGIFMRTFSIVAYEDPLAIGGSVAEVVGNEARVQLANELNQAILKSQGKPTHPPLEMMYRYTATYLLELGLSGVGAAAFADLQRELLDS</sequence>
<feature type="region of interest" description="Disordered" evidence="1">
    <location>
        <begin position="530"/>
        <end position="555"/>
    </location>
</feature>
<feature type="compositionally biased region" description="Basic and acidic residues" evidence="1">
    <location>
        <begin position="42"/>
        <end position="53"/>
    </location>
</feature>
<evidence type="ECO:0000313" key="4">
    <source>
        <dbReference type="EMBL" id="KAL0581409.1"/>
    </source>
</evidence>
<reference evidence="4 5" key="1">
    <citation type="submission" date="2024-02" db="EMBL/GenBank/DDBJ databases">
        <title>A draft genome for the cacao thread blight pathogen Marasmius crinis-equi.</title>
        <authorList>
            <person name="Cohen S.P."/>
            <person name="Baruah I.K."/>
            <person name="Amoako-Attah I."/>
            <person name="Bukari Y."/>
            <person name="Meinhardt L.W."/>
            <person name="Bailey B.A."/>
        </authorList>
    </citation>
    <scope>NUCLEOTIDE SEQUENCE [LARGE SCALE GENOMIC DNA]</scope>
    <source>
        <strain evidence="4 5">GH-76</strain>
    </source>
</reference>
<comment type="caution">
    <text evidence="4">The sequence shown here is derived from an EMBL/GenBank/DDBJ whole genome shotgun (WGS) entry which is preliminary data.</text>
</comment>
<dbReference type="Gene3D" id="2.60.120.920">
    <property type="match status" value="1"/>
</dbReference>
<accession>A0ABR3G0N9</accession>
<organism evidence="4 5">
    <name type="scientific">Marasmius crinis-equi</name>
    <dbReference type="NCBI Taxonomy" id="585013"/>
    <lineage>
        <taxon>Eukaryota</taxon>
        <taxon>Fungi</taxon>
        <taxon>Dikarya</taxon>
        <taxon>Basidiomycota</taxon>
        <taxon>Agaricomycotina</taxon>
        <taxon>Agaricomycetes</taxon>
        <taxon>Agaricomycetidae</taxon>
        <taxon>Agaricales</taxon>
        <taxon>Marasmiineae</taxon>
        <taxon>Marasmiaceae</taxon>
        <taxon>Marasmius</taxon>
    </lineage>
</organism>
<dbReference type="InterPro" id="IPR013144">
    <property type="entry name" value="CRA_dom"/>
</dbReference>
<dbReference type="InterPro" id="IPR024964">
    <property type="entry name" value="CTLH/CRA"/>
</dbReference>
<feature type="compositionally biased region" description="Low complexity" evidence="1">
    <location>
        <begin position="1"/>
        <end position="19"/>
    </location>
</feature>
<dbReference type="Proteomes" id="UP001465976">
    <property type="component" value="Unassembled WGS sequence"/>
</dbReference>
<feature type="compositionally biased region" description="Acidic residues" evidence="1">
    <location>
        <begin position="530"/>
        <end position="539"/>
    </location>
</feature>
<dbReference type="PROSITE" id="PS50188">
    <property type="entry name" value="B302_SPRY"/>
    <property type="match status" value="1"/>
</dbReference>
<dbReference type="InterPro" id="IPR050618">
    <property type="entry name" value="Ubq-SigPath_Reg"/>
</dbReference>